<feature type="compositionally biased region" description="Acidic residues" evidence="1">
    <location>
        <begin position="15"/>
        <end position="31"/>
    </location>
</feature>
<proteinExistence type="predicted"/>
<evidence type="ECO:0000313" key="3">
    <source>
        <dbReference type="Proteomes" id="UP000828390"/>
    </source>
</evidence>
<name>A0A9D4KVH1_DREPO</name>
<keyword evidence="3" id="KW-1185">Reference proteome</keyword>
<feature type="compositionally biased region" description="Polar residues" evidence="1">
    <location>
        <begin position="231"/>
        <end position="243"/>
    </location>
</feature>
<protein>
    <submittedName>
        <fullName evidence="2">Uncharacterized protein</fullName>
    </submittedName>
</protein>
<evidence type="ECO:0000256" key="1">
    <source>
        <dbReference type="SAM" id="MobiDB-lite"/>
    </source>
</evidence>
<reference evidence="2" key="2">
    <citation type="submission" date="2020-11" db="EMBL/GenBank/DDBJ databases">
        <authorList>
            <person name="McCartney M.A."/>
            <person name="Auch B."/>
            <person name="Kono T."/>
            <person name="Mallez S."/>
            <person name="Becker A."/>
            <person name="Gohl D.M."/>
            <person name="Silverstein K.A.T."/>
            <person name="Koren S."/>
            <person name="Bechman K.B."/>
            <person name="Herman A."/>
            <person name="Abrahante J.E."/>
            <person name="Garbe J."/>
        </authorList>
    </citation>
    <scope>NUCLEOTIDE SEQUENCE</scope>
    <source>
        <strain evidence="2">Duluth1</strain>
        <tissue evidence="2">Whole animal</tissue>
    </source>
</reference>
<sequence>MAKIRERHPERLPDSDDSGEEGDNSQDDGEELPQTKSPSLSTASVEQTSSAASKRKKKTRGEESAAFLQRLEEMIHTSSKLQERRIEEMSAPTDSRVAERRQWAQWFGSAITDIDDSLWSEFQAESLKLVNTFQARSKCIQQAAVKPPSVQPYMQSADQEHTDFYTARRLQTIYYSSNPGGNLPIWQQIYQHPPCQTIPAPTYSGRPQSAPMSEPFATASSTPAPKYDTSKPPTSTEVSTSGQTDSLKELMNYFGIPTVDQSCESHILHV</sequence>
<feature type="region of interest" description="Disordered" evidence="1">
    <location>
        <begin position="200"/>
        <end position="243"/>
    </location>
</feature>
<dbReference type="AlphaFoldDB" id="A0A9D4KVH1"/>
<gene>
    <name evidence="2" type="ORF">DPMN_088953</name>
</gene>
<reference evidence="2" key="1">
    <citation type="journal article" date="2019" name="bioRxiv">
        <title>The Genome of the Zebra Mussel, Dreissena polymorpha: A Resource for Invasive Species Research.</title>
        <authorList>
            <person name="McCartney M.A."/>
            <person name="Auch B."/>
            <person name="Kono T."/>
            <person name="Mallez S."/>
            <person name="Zhang Y."/>
            <person name="Obille A."/>
            <person name="Becker A."/>
            <person name="Abrahante J.E."/>
            <person name="Garbe J."/>
            <person name="Badalamenti J.P."/>
            <person name="Herman A."/>
            <person name="Mangelson H."/>
            <person name="Liachko I."/>
            <person name="Sullivan S."/>
            <person name="Sone E.D."/>
            <person name="Koren S."/>
            <person name="Silverstein K.A.T."/>
            <person name="Beckman K.B."/>
            <person name="Gohl D.M."/>
        </authorList>
    </citation>
    <scope>NUCLEOTIDE SEQUENCE</scope>
    <source>
        <strain evidence="2">Duluth1</strain>
        <tissue evidence="2">Whole animal</tissue>
    </source>
</reference>
<comment type="caution">
    <text evidence="2">The sequence shown here is derived from an EMBL/GenBank/DDBJ whole genome shotgun (WGS) entry which is preliminary data.</text>
</comment>
<dbReference type="EMBL" id="JAIWYP010000003">
    <property type="protein sequence ID" value="KAH3846651.1"/>
    <property type="molecule type" value="Genomic_DNA"/>
</dbReference>
<evidence type="ECO:0000313" key="2">
    <source>
        <dbReference type="EMBL" id="KAH3846651.1"/>
    </source>
</evidence>
<feature type="compositionally biased region" description="Polar residues" evidence="1">
    <location>
        <begin position="34"/>
        <end position="47"/>
    </location>
</feature>
<accession>A0A9D4KVH1</accession>
<feature type="region of interest" description="Disordered" evidence="1">
    <location>
        <begin position="1"/>
        <end position="64"/>
    </location>
</feature>
<dbReference type="Proteomes" id="UP000828390">
    <property type="component" value="Unassembled WGS sequence"/>
</dbReference>
<organism evidence="2 3">
    <name type="scientific">Dreissena polymorpha</name>
    <name type="common">Zebra mussel</name>
    <name type="synonym">Mytilus polymorpha</name>
    <dbReference type="NCBI Taxonomy" id="45954"/>
    <lineage>
        <taxon>Eukaryota</taxon>
        <taxon>Metazoa</taxon>
        <taxon>Spiralia</taxon>
        <taxon>Lophotrochozoa</taxon>
        <taxon>Mollusca</taxon>
        <taxon>Bivalvia</taxon>
        <taxon>Autobranchia</taxon>
        <taxon>Heteroconchia</taxon>
        <taxon>Euheterodonta</taxon>
        <taxon>Imparidentia</taxon>
        <taxon>Neoheterodontei</taxon>
        <taxon>Myida</taxon>
        <taxon>Dreissenoidea</taxon>
        <taxon>Dreissenidae</taxon>
        <taxon>Dreissena</taxon>
    </lineage>
</organism>